<name>A0ABR4LDB2_9EURO</name>
<reference evidence="2 3" key="1">
    <citation type="submission" date="2024-07" db="EMBL/GenBank/DDBJ databases">
        <title>Section-level genome sequencing and comparative genomics of Aspergillus sections Usti and Cavernicolus.</title>
        <authorList>
            <consortium name="Lawrence Berkeley National Laboratory"/>
            <person name="Nybo J.L."/>
            <person name="Vesth T.C."/>
            <person name="Theobald S."/>
            <person name="Frisvad J.C."/>
            <person name="Larsen T.O."/>
            <person name="Kjaerboelling I."/>
            <person name="Rothschild-Mancinelli K."/>
            <person name="Lyhne E.K."/>
            <person name="Kogle M.E."/>
            <person name="Barry K."/>
            <person name="Clum A."/>
            <person name="Na H."/>
            <person name="Ledsgaard L."/>
            <person name="Lin J."/>
            <person name="Lipzen A."/>
            <person name="Kuo A."/>
            <person name="Riley R."/>
            <person name="Mondo S."/>
            <person name="Labutti K."/>
            <person name="Haridas S."/>
            <person name="Pangalinan J."/>
            <person name="Salamov A.A."/>
            <person name="Simmons B.A."/>
            <person name="Magnuson J.K."/>
            <person name="Chen J."/>
            <person name="Drula E."/>
            <person name="Henrissat B."/>
            <person name="Wiebenga A."/>
            <person name="Lubbers R.J."/>
            <person name="Gomes A.C."/>
            <person name="Macurrencykelacurrency M.R."/>
            <person name="Stajich J."/>
            <person name="Grigoriev I.V."/>
            <person name="Mortensen U.H."/>
            <person name="De Vries R.P."/>
            <person name="Baker S.E."/>
            <person name="Andersen M.R."/>
        </authorList>
    </citation>
    <scope>NUCLEOTIDE SEQUENCE [LARGE SCALE GENOMIC DNA]</scope>
    <source>
        <strain evidence="2 3">CBS 449.75</strain>
    </source>
</reference>
<dbReference type="EMBL" id="JBFXLQ010000066">
    <property type="protein sequence ID" value="KAL2862521.1"/>
    <property type="molecule type" value="Genomic_DNA"/>
</dbReference>
<feature type="compositionally biased region" description="Basic and acidic residues" evidence="1">
    <location>
        <begin position="18"/>
        <end position="46"/>
    </location>
</feature>
<gene>
    <name evidence="2" type="ORF">BJX67DRAFT_366181</name>
</gene>
<feature type="region of interest" description="Disordered" evidence="1">
    <location>
        <begin position="1"/>
        <end position="54"/>
    </location>
</feature>
<comment type="caution">
    <text evidence="2">The sequence shown here is derived from an EMBL/GenBank/DDBJ whole genome shotgun (WGS) entry which is preliminary data.</text>
</comment>
<evidence type="ECO:0000313" key="2">
    <source>
        <dbReference type="EMBL" id="KAL2862521.1"/>
    </source>
</evidence>
<dbReference type="GeneID" id="98145442"/>
<accession>A0ABR4LDB2</accession>
<dbReference type="Proteomes" id="UP001610432">
    <property type="component" value="Unassembled WGS sequence"/>
</dbReference>
<sequence>MGGPAHPTASTRRLKSRLRLESREEDGCSRTTKNDGGDDSASEQHTHGCSCGSEDRVDCAHRCISSSSCDTTCRRQPPAGEGSPWRAVWTRDGTARSVASPVRTRVKS</sequence>
<evidence type="ECO:0000256" key="1">
    <source>
        <dbReference type="SAM" id="MobiDB-lite"/>
    </source>
</evidence>
<dbReference type="RefSeq" id="XP_070881500.1">
    <property type="nucleotide sequence ID" value="XM_071030370.1"/>
</dbReference>
<feature type="region of interest" description="Disordered" evidence="1">
    <location>
        <begin position="68"/>
        <end position="108"/>
    </location>
</feature>
<keyword evidence="3" id="KW-1185">Reference proteome</keyword>
<evidence type="ECO:0000313" key="3">
    <source>
        <dbReference type="Proteomes" id="UP001610432"/>
    </source>
</evidence>
<proteinExistence type="predicted"/>
<protein>
    <submittedName>
        <fullName evidence="2">Uncharacterized protein</fullName>
    </submittedName>
</protein>
<organism evidence="2 3">
    <name type="scientific">Aspergillus lucknowensis</name>
    <dbReference type="NCBI Taxonomy" id="176173"/>
    <lineage>
        <taxon>Eukaryota</taxon>
        <taxon>Fungi</taxon>
        <taxon>Dikarya</taxon>
        <taxon>Ascomycota</taxon>
        <taxon>Pezizomycotina</taxon>
        <taxon>Eurotiomycetes</taxon>
        <taxon>Eurotiomycetidae</taxon>
        <taxon>Eurotiales</taxon>
        <taxon>Aspergillaceae</taxon>
        <taxon>Aspergillus</taxon>
        <taxon>Aspergillus subgen. Nidulantes</taxon>
    </lineage>
</organism>